<dbReference type="GO" id="GO:0016757">
    <property type="term" value="F:glycosyltransferase activity"/>
    <property type="evidence" value="ECO:0007669"/>
    <property type="project" value="InterPro"/>
</dbReference>
<dbReference type="Proteomes" id="UP000319160">
    <property type="component" value="Unassembled WGS sequence"/>
</dbReference>
<dbReference type="Gene3D" id="3.90.550.20">
    <property type="match status" value="1"/>
</dbReference>
<comment type="caution">
    <text evidence="1">The sequence shown here is derived from an EMBL/GenBank/DDBJ whole genome shotgun (WGS) entry which is preliminary data.</text>
</comment>
<dbReference type="InterPro" id="IPR029044">
    <property type="entry name" value="Nucleotide-diphossugar_trans"/>
</dbReference>
<dbReference type="AlphaFoldDB" id="A0A553I8Q5"/>
<evidence type="ECO:0000313" key="2">
    <source>
        <dbReference type="Proteomes" id="UP000319160"/>
    </source>
</evidence>
<keyword evidence="2" id="KW-1185">Reference proteome</keyword>
<dbReference type="InterPro" id="IPR008441">
    <property type="entry name" value="AfumC-like_glycosyl_Trfase"/>
</dbReference>
<evidence type="ECO:0000313" key="1">
    <source>
        <dbReference type="EMBL" id="TRX96564.1"/>
    </source>
</evidence>
<protein>
    <recommendedName>
        <fullName evidence="3">Capsule polysaccharide biosynthesis protein</fullName>
    </recommendedName>
</protein>
<dbReference type="OrthoDB" id="409543at2759"/>
<name>A0A553I8Q5_9PEZI</name>
<accession>A0A553I8Q5</accession>
<dbReference type="EMBL" id="VFLP01000010">
    <property type="protein sequence ID" value="TRX96564.1"/>
    <property type="molecule type" value="Genomic_DNA"/>
</dbReference>
<dbReference type="SUPFAM" id="SSF53448">
    <property type="entry name" value="Nucleotide-diphospho-sugar transferases"/>
    <property type="match status" value="1"/>
</dbReference>
<gene>
    <name evidence="1" type="ORF">FHL15_002466</name>
</gene>
<sequence length="418" mass="47802">MNRHAFQPATPGIVLIPEDVDTRPDAELVEALKNPAPVRHERNVWGFWNSGWDTMKPWTQRNVLGWIRRQGPSWDVRILDMVPGSAANVQEHANSAINFVPPQYLPECFKNNTMDGPTKGQHSSDLARLPLLYLYGGVWLDVGSLLFRRFDDIFWRDLEDPVSPFEMGMSLFQMRKYPGQALTGFIAARKGNPFIERWMKVSLELWKGRTNCFGLHEHPLIKPLGTMVPPDWQETDRPRNIDMGGSGESFDLGILTDYLAFNMAYERVRLLIDEDGWDGPAYYRTHVHFIDTFDEILKSHEMMLQDELFPLLSLPFEPDSSEPQQKKAAEYVGHVLANCSIGKHAQGHWQPGNRIPLAMSWGMPGNENADIKEGTWSEYMRWASLFCEQTRYRGQCLPSLKLGKEKDSIIKGALLKAD</sequence>
<organism evidence="1 2">
    <name type="scientific">Xylaria flabelliformis</name>
    <dbReference type="NCBI Taxonomy" id="2512241"/>
    <lineage>
        <taxon>Eukaryota</taxon>
        <taxon>Fungi</taxon>
        <taxon>Dikarya</taxon>
        <taxon>Ascomycota</taxon>
        <taxon>Pezizomycotina</taxon>
        <taxon>Sordariomycetes</taxon>
        <taxon>Xylariomycetidae</taxon>
        <taxon>Xylariales</taxon>
        <taxon>Xylariaceae</taxon>
        <taxon>Xylaria</taxon>
    </lineage>
</organism>
<evidence type="ECO:0008006" key="3">
    <source>
        <dbReference type="Google" id="ProtNLM"/>
    </source>
</evidence>
<reference evidence="2" key="1">
    <citation type="submission" date="2019-06" db="EMBL/GenBank/DDBJ databases">
        <title>Draft genome sequence of the griseofulvin-producing fungus Xylaria cubensis strain G536.</title>
        <authorList>
            <person name="Mead M.E."/>
            <person name="Raja H.A."/>
            <person name="Steenwyk J.L."/>
            <person name="Knowles S.L."/>
            <person name="Oberlies N.H."/>
            <person name="Rokas A."/>
        </authorList>
    </citation>
    <scope>NUCLEOTIDE SEQUENCE [LARGE SCALE GENOMIC DNA]</scope>
    <source>
        <strain evidence="2">G536</strain>
    </source>
</reference>
<proteinExistence type="predicted"/>
<dbReference type="Pfam" id="PF05704">
    <property type="entry name" value="Caps_synth"/>
    <property type="match status" value="1"/>
</dbReference>